<proteinExistence type="predicted"/>
<evidence type="ECO:0000313" key="1">
    <source>
        <dbReference type="EMBL" id="KAG5927217.1"/>
    </source>
</evidence>
<dbReference type="AlphaFoldDB" id="A0A8K0NJQ2"/>
<keyword evidence="2" id="KW-1185">Reference proteome</keyword>
<dbReference type="Proteomes" id="UP000811619">
    <property type="component" value="Unassembled WGS sequence"/>
</dbReference>
<protein>
    <submittedName>
        <fullName evidence="1">Uncharacterized protein</fullName>
    </submittedName>
</protein>
<name>A0A8K0NJQ2_9HYPO</name>
<comment type="caution">
    <text evidence="1">The sequence shown here is derived from an EMBL/GenBank/DDBJ whole genome shotgun (WGS) entry which is preliminary data.</text>
</comment>
<reference evidence="1" key="1">
    <citation type="journal article" date="2020" name="bioRxiv">
        <title>Whole genome comparisons of ergot fungi reveals the divergence and evolution of species within the genus Claviceps are the result of varying mechanisms driving genome evolution and host range expansion.</title>
        <authorList>
            <person name="Wyka S.A."/>
            <person name="Mondo S.J."/>
            <person name="Liu M."/>
            <person name="Dettman J."/>
            <person name="Nalam V."/>
            <person name="Broders K.D."/>
        </authorList>
    </citation>
    <scope>NUCLEOTIDE SEQUENCE</scope>
    <source>
        <strain evidence="1">CCC 489</strain>
    </source>
</reference>
<gene>
    <name evidence="1" type="ORF">E4U42_002445</name>
</gene>
<dbReference type="EMBL" id="SRPY01000199">
    <property type="protein sequence ID" value="KAG5927217.1"/>
    <property type="molecule type" value="Genomic_DNA"/>
</dbReference>
<evidence type="ECO:0000313" key="2">
    <source>
        <dbReference type="Proteomes" id="UP000811619"/>
    </source>
</evidence>
<organism evidence="1 2">
    <name type="scientific">Claviceps africana</name>
    <dbReference type="NCBI Taxonomy" id="83212"/>
    <lineage>
        <taxon>Eukaryota</taxon>
        <taxon>Fungi</taxon>
        <taxon>Dikarya</taxon>
        <taxon>Ascomycota</taxon>
        <taxon>Pezizomycotina</taxon>
        <taxon>Sordariomycetes</taxon>
        <taxon>Hypocreomycetidae</taxon>
        <taxon>Hypocreales</taxon>
        <taxon>Clavicipitaceae</taxon>
        <taxon>Claviceps</taxon>
    </lineage>
</organism>
<sequence length="151" mass="17332">MAAAYRFSSTIIRPGQQQRVFGGYSPPPMRRSSGSAQWIDGPGYRCARLVMVHAARWLCKNRYDGQDEGSIAMNWRLELGSLLAPDSLRSIDTIWPYGIHKDGAVMRTKSVNPSRIVHERFRVYNPYPFQWKRWAIYRETSAIAEIFCGMA</sequence>
<accession>A0A8K0NJQ2</accession>